<proteinExistence type="predicted"/>
<gene>
    <name evidence="1" type="ORF">AVEN_114197_1</name>
</gene>
<dbReference type="EMBL" id="BGPR01028665">
    <property type="protein sequence ID" value="GBN99960.1"/>
    <property type="molecule type" value="Genomic_DNA"/>
</dbReference>
<feature type="non-terminal residue" evidence="1">
    <location>
        <position position="1"/>
    </location>
</feature>
<protein>
    <submittedName>
        <fullName evidence="1">Uncharacterized protein</fullName>
    </submittedName>
</protein>
<dbReference type="Proteomes" id="UP000499080">
    <property type="component" value="Unassembled WGS sequence"/>
</dbReference>
<reference evidence="1 2" key="1">
    <citation type="journal article" date="2019" name="Sci. Rep.">
        <title>Orb-weaving spider Araneus ventricosus genome elucidates the spidroin gene catalogue.</title>
        <authorList>
            <person name="Kono N."/>
            <person name="Nakamura H."/>
            <person name="Ohtoshi R."/>
            <person name="Moran D.A.P."/>
            <person name="Shinohara A."/>
            <person name="Yoshida Y."/>
            <person name="Fujiwara M."/>
            <person name="Mori M."/>
            <person name="Tomita M."/>
            <person name="Arakawa K."/>
        </authorList>
    </citation>
    <scope>NUCLEOTIDE SEQUENCE [LARGE SCALE GENOMIC DNA]</scope>
</reference>
<sequence length="67" mass="7626">SEFSICVGKSSESIFSREVEEESSCNDSYAVEDFEAETYLIRRFSSLTTRSRALSYLSVRFPSTLPK</sequence>
<evidence type="ECO:0000313" key="1">
    <source>
        <dbReference type="EMBL" id="GBN99960.1"/>
    </source>
</evidence>
<accession>A0A4Y2TIV4</accession>
<comment type="caution">
    <text evidence="1">The sequence shown here is derived from an EMBL/GenBank/DDBJ whole genome shotgun (WGS) entry which is preliminary data.</text>
</comment>
<name>A0A4Y2TIV4_ARAVE</name>
<dbReference type="AlphaFoldDB" id="A0A4Y2TIV4"/>
<organism evidence="1 2">
    <name type="scientific">Araneus ventricosus</name>
    <name type="common">Orbweaver spider</name>
    <name type="synonym">Epeira ventricosa</name>
    <dbReference type="NCBI Taxonomy" id="182803"/>
    <lineage>
        <taxon>Eukaryota</taxon>
        <taxon>Metazoa</taxon>
        <taxon>Ecdysozoa</taxon>
        <taxon>Arthropoda</taxon>
        <taxon>Chelicerata</taxon>
        <taxon>Arachnida</taxon>
        <taxon>Araneae</taxon>
        <taxon>Araneomorphae</taxon>
        <taxon>Entelegynae</taxon>
        <taxon>Araneoidea</taxon>
        <taxon>Araneidae</taxon>
        <taxon>Araneus</taxon>
    </lineage>
</organism>
<keyword evidence="2" id="KW-1185">Reference proteome</keyword>
<evidence type="ECO:0000313" key="2">
    <source>
        <dbReference type="Proteomes" id="UP000499080"/>
    </source>
</evidence>